<keyword evidence="5" id="KW-0186">Copper</keyword>
<dbReference type="SUPFAM" id="SSF49503">
    <property type="entry name" value="Cupredoxins"/>
    <property type="match status" value="3"/>
</dbReference>
<keyword evidence="4" id="KW-0560">Oxidoreductase</keyword>
<evidence type="ECO:0000256" key="6">
    <source>
        <dbReference type="ARBA" id="ARBA00023180"/>
    </source>
</evidence>
<evidence type="ECO:0000256" key="4">
    <source>
        <dbReference type="ARBA" id="ARBA00023002"/>
    </source>
</evidence>
<evidence type="ECO:0000259" key="10">
    <source>
        <dbReference type="Pfam" id="PF07732"/>
    </source>
</evidence>
<dbReference type="CDD" id="cd13901">
    <property type="entry name" value="CuRO_3_MaLCC_like"/>
    <property type="match status" value="1"/>
</dbReference>
<dbReference type="InterPro" id="IPR002355">
    <property type="entry name" value="Cu_oxidase_Cu_BS"/>
</dbReference>
<dbReference type="InterPro" id="IPR011706">
    <property type="entry name" value="Cu-oxidase_C"/>
</dbReference>
<reference evidence="11" key="1">
    <citation type="submission" date="2023-06" db="EMBL/GenBank/DDBJ databases">
        <title>Genome-scale phylogeny and comparative genomics of the fungal order Sordariales.</title>
        <authorList>
            <consortium name="Lawrence Berkeley National Laboratory"/>
            <person name="Hensen N."/>
            <person name="Bonometti L."/>
            <person name="Westerberg I."/>
            <person name="Brannstrom I.O."/>
            <person name="Guillou S."/>
            <person name="Cros-Aarteil S."/>
            <person name="Calhoun S."/>
            <person name="Haridas S."/>
            <person name="Kuo A."/>
            <person name="Mondo S."/>
            <person name="Pangilinan J."/>
            <person name="Riley R."/>
            <person name="Labutti K."/>
            <person name="Andreopoulos B."/>
            <person name="Lipzen A."/>
            <person name="Chen C."/>
            <person name="Yanf M."/>
            <person name="Daum C."/>
            <person name="Ng V."/>
            <person name="Clum A."/>
            <person name="Steindorff A."/>
            <person name="Ohm R."/>
            <person name="Martin F."/>
            <person name="Silar P."/>
            <person name="Natvig D."/>
            <person name="Lalanne C."/>
            <person name="Gautier V."/>
            <person name="Ament-Velasquez S.L."/>
            <person name="Kruys A."/>
            <person name="Hutchinson M.I."/>
            <person name="Powell A.J."/>
            <person name="Barry K."/>
            <person name="Miller A.N."/>
            <person name="Grigoriev I.V."/>
            <person name="Debuchy R."/>
            <person name="Gladieux P."/>
            <person name="Thoren M.H."/>
            <person name="Johannesson H."/>
        </authorList>
    </citation>
    <scope>NUCLEOTIDE SEQUENCE</scope>
    <source>
        <strain evidence="11">PSN4</strain>
    </source>
</reference>
<organism evidence="11 12">
    <name type="scientific">Echria macrotheca</name>
    <dbReference type="NCBI Taxonomy" id="438768"/>
    <lineage>
        <taxon>Eukaryota</taxon>
        <taxon>Fungi</taxon>
        <taxon>Dikarya</taxon>
        <taxon>Ascomycota</taxon>
        <taxon>Pezizomycotina</taxon>
        <taxon>Sordariomycetes</taxon>
        <taxon>Sordariomycetidae</taxon>
        <taxon>Sordariales</taxon>
        <taxon>Schizotheciaceae</taxon>
        <taxon>Echria</taxon>
    </lineage>
</organism>
<protein>
    <submittedName>
        <fullName evidence="11">Multicopper oxidase-domain-containing protein</fullName>
    </submittedName>
</protein>
<evidence type="ECO:0000256" key="2">
    <source>
        <dbReference type="ARBA" id="ARBA00022723"/>
    </source>
</evidence>
<dbReference type="CDD" id="cd13880">
    <property type="entry name" value="CuRO_2_MaLCC_like"/>
    <property type="match status" value="1"/>
</dbReference>
<dbReference type="Proteomes" id="UP001239445">
    <property type="component" value="Unassembled WGS sequence"/>
</dbReference>
<dbReference type="Gene3D" id="2.60.40.420">
    <property type="entry name" value="Cupredoxins - blue copper proteins"/>
    <property type="match status" value="3"/>
</dbReference>
<sequence length="588" mass="64938">MKFILASLLSLAVGSYAVPLQPKDVEIAPRLVQDSVCEHSPTSRRCWGDYSIFTNYYEVTPPGRPEPVEYWLSAEEGPCAPDGYQRTCMTFNGSLPGPTIIANWGDLVRVHVTNNMKSNGTSIHWHGVRMLNNVLNDGVPGVTQCPIAPGQSMTYEFRVTQYGSSWYHSHFSLQYTEGLFGGMIFRGPSTANYDEDLGTVLLQDWSHIETFNLWAKSVRTGAPARLNGGLINGTNTFNCAGSNDTRCTGQGKKFETVFKAGTKYLLRLVNVATDGVFQFSIDGHKLKVIASDFVAIHPFETDSIQLQIGQRYDVIVEANAAPGDYWMRSGWVGKCSFNDNPADMTGIVRYDAGSKAAPNTTSTVVPSTSCRDEPASKLVPWLELNVTNAPLENLKLSILEGAKVSSGFFQWTINSSSLVLDWKNPTMGKIFAKEQIFPTPYNVIEVNRTSPDPKTPEWAVFVIQDSATTATLDHPIHLHGHDFWILAQEQAKWDPSKAAAFNTVNPPRRDVATLPGGGYLALAFQLDNPGAWLVHCHIAWHASQGLSLEFVEDVDMINIALPGRAEYDEMCKSWDAFTPVWPQEDSGI</sequence>
<dbReference type="PROSITE" id="PS00080">
    <property type="entry name" value="MULTICOPPER_OXIDASE2"/>
    <property type="match status" value="1"/>
</dbReference>
<keyword evidence="6" id="KW-0325">Glycoprotein</keyword>
<dbReference type="InterPro" id="IPR011707">
    <property type="entry name" value="Cu-oxidase-like_N"/>
</dbReference>
<dbReference type="GO" id="GO:0016491">
    <property type="term" value="F:oxidoreductase activity"/>
    <property type="evidence" value="ECO:0007669"/>
    <property type="project" value="UniProtKB-KW"/>
</dbReference>
<feature type="chain" id="PRO_5042488822" evidence="7">
    <location>
        <begin position="18"/>
        <end position="588"/>
    </location>
</feature>
<dbReference type="FunFam" id="2.60.40.420:FF:000038">
    <property type="entry name" value="Extracellular dihydrogeodin oxidase/laccase"/>
    <property type="match status" value="1"/>
</dbReference>
<dbReference type="InterPro" id="IPR001117">
    <property type="entry name" value="Cu-oxidase_2nd"/>
</dbReference>
<keyword evidence="3" id="KW-0677">Repeat</keyword>
<dbReference type="CDD" id="cd13854">
    <property type="entry name" value="CuRO_1_MaLCC_like"/>
    <property type="match status" value="1"/>
</dbReference>
<evidence type="ECO:0000256" key="5">
    <source>
        <dbReference type="ARBA" id="ARBA00023008"/>
    </source>
</evidence>
<comment type="similarity">
    <text evidence="1">Belongs to the multicopper oxidase family.</text>
</comment>
<evidence type="ECO:0000256" key="1">
    <source>
        <dbReference type="ARBA" id="ARBA00010609"/>
    </source>
</evidence>
<keyword evidence="12" id="KW-1185">Reference proteome</keyword>
<dbReference type="InterPro" id="IPR008972">
    <property type="entry name" value="Cupredoxin"/>
</dbReference>
<feature type="signal peptide" evidence="7">
    <location>
        <begin position="1"/>
        <end position="17"/>
    </location>
</feature>
<evidence type="ECO:0000313" key="11">
    <source>
        <dbReference type="EMBL" id="KAK1757183.1"/>
    </source>
</evidence>
<evidence type="ECO:0000256" key="7">
    <source>
        <dbReference type="SAM" id="SignalP"/>
    </source>
</evidence>
<dbReference type="GO" id="GO:0005507">
    <property type="term" value="F:copper ion binding"/>
    <property type="evidence" value="ECO:0007669"/>
    <property type="project" value="InterPro"/>
</dbReference>
<evidence type="ECO:0000259" key="9">
    <source>
        <dbReference type="Pfam" id="PF07731"/>
    </source>
</evidence>
<dbReference type="AlphaFoldDB" id="A0AAJ0FBA9"/>
<gene>
    <name evidence="11" type="ORF">QBC47DRAFT_176043</name>
</gene>
<dbReference type="PANTHER" id="PTHR11709">
    <property type="entry name" value="MULTI-COPPER OXIDASE"/>
    <property type="match status" value="1"/>
</dbReference>
<keyword evidence="2" id="KW-0479">Metal-binding</keyword>
<dbReference type="PROSITE" id="PS00079">
    <property type="entry name" value="MULTICOPPER_OXIDASE1"/>
    <property type="match status" value="1"/>
</dbReference>
<dbReference type="PANTHER" id="PTHR11709:SF71">
    <property type="entry name" value="OXIDOREDUCTASE TPCJ"/>
    <property type="match status" value="1"/>
</dbReference>
<dbReference type="Pfam" id="PF07731">
    <property type="entry name" value="Cu-oxidase_2"/>
    <property type="match status" value="1"/>
</dbReference>
<feature type="domain" description="Plastocyanin-like" evidence="10">
    <location>
        <begin position="75"/>
        <end position="188"/>
    </location>
</feature>
<accession>A0AAJ0FBA9</accession>
<dbReference type="FunFam" id="2.60.40.420:FF:000021">
    <property type="entry name" value="Extracellular dihydrogeodin oxidase/laccase"/>
    <property type="match status" value="1"/>
</dbReference>
<feature type="domain" description="Plastocyanin-like" evidence="9">
    <location>
        <begin position="428"/>
        <end position="554"/>
    </location>
</feature>
<evidence type="ECO:0000259" key="8">
    <source>
        <dbReference type="Pfam" id="PF00394"/>
    </source>
</evidence>
<dbReference type="InterPro" id="IPR033138">
    <property type="entry name" value="Cu_oxidase_CS"/>
</dbReference>
<proteinExistence type="inferred from homology"/>
<dbReference type="EMBL" id="MU839831">
    <property type="protein sequence ID" value="KAK1757183.1"/>
    <property type="molecule type" value="Genomic_DNA"/>
</dbReference>
<dbReference type="InterPro" id="IPR045087">
    <property type="entry name" value="Cu-oxidase_fam"/>
</dbReference>
<dbReference type="Pfam" id="PF07732">
    <property type="entry name" value="Cu-oxidase_3"/>
    <property type="match status" value="1"/>
</dbReference>
<dbReference type="Pfam" id="PF00394">
    <property type="entry name" value="Cu-oxidase"/>
    <property type="match status" value="1"/>
</dbReference>
<evidence type="ECO:0000313" key="12">
    <source>
        <dbReference type="Proteomes" id="UP001239445"/>
    </source>
</evidence>
<evidence type="ECO:0000256" key="3">
    <source>
        <dbReference type="ARBA" id="ARBA00022737"/>
    </source>
</evidence>
<keyword evidence="7" id="KW-0732">Signal</keyword>
<feature type="domain" description="Plastocyanin-like" evidence="8">
    <location>
        <begin position="199"/>
        <end position="350"/>
    </location>
</feature>
<comment type="caution">
    <text evidence="11">The sequence shown here is derived from an EMBL/GenBank/DDBJ whole genome shotgun (WGS) entry which is preliminary data.</text>
</comment>
<name>A0AAJ0FBA9_9PEZI</name>